<accession>A0ABV2STE5</accession>
<keyword evidence="3" id="KW-1185">Reference proteome</keyword>
<dbReference type="CDD" id="cd04301">
    <property type="entry name" value="NAT_SF"/>
    <property type="match status" value="1"/>
</dbReference>
<name>A0ABV2STE5_9FLAO</name>
<dbReference type="Proteomes" id="UP001549799">
    <property type="component" value="Unassembled WGS sequence"/>
</dbReference>
<reference evidence="2 3" key="1">
    <citation type="submission" date="2024-07" db="EMBL/GenBank/DDBJ databases">
        <title>The genome sequence of type strain Sediminicola arcticus GDMCC 1.2805.</title>
        <authorList>
            <person name="Liu Y."/>
        </authorList>
    </citation>
    <scope>NUCLEOTIDE SEQUENCE [LARGE SCALE GENOMIC DNA]</scope>
    <source>
        <strain evidence="2 3">GDMCC 1.2805</strain>
    </source>
</reference>
<evidence type="ECO:0000259" key="1">
    <source>
        <dbReference type="PROSITE" id="PS51186"/>
    </source>
</evidence>
<dbReference type="Pfam" id="PF00583">
    <property type="entry name" value="Acetyltransf_1"/>
    <property type="match status" value="1"/>
</dbReference>
<dbReference type="RefSeq" id="WP_354614835.1">
    <property type="nucleotide sequence ID" value="NZ_JBEXAE010000003.1"/>
</dbReference>
<dbReference type="InterPro" id="IPR000182">
    <property type="entry name" value="GNAT_dom"/>
</dbReference>
<evidence type="ECO:0000313" key="3">
    <source>
        <dbReference type="Proteomes" id="UP001549799"/>
    </source>
</evidence>
<dbReference type="PANTHER" id="PTHR43305">
    <property type="entry name" value="FAMILY N-ACETYLTRANSFERASE, PUTATIVE (AFU_ORTHOLOGUE AFUA_2G01380)-RELATED"/>
    <property type="match status" value="1"/>
</dbReference>
<dbReference type="EMBL" id="JBEXAE010000003">
    <property type="protein sequence ID" value="MET6990436.1"/>
    <property type="molecule type" value="Genomic_DNA"/>
</dbReference>
<organism evidence="2 3">
    <name type="scientific">Sediminicola arcticus</name>
    <dbReference type="NCBI Taxonomy" id="1574308"/>
    <lineage>
        <taxon>Bacteria</taxon>
        <taxon>Pseudomonadati</taxon>
        <taxon>Bacteroidota</taxon>
        <taxon>Flavobacteriia</taxon>
        <taxon>Flavobacteriales</taxon>
        <taxon>Flavobacteriaceae</taxon>
        <taxon>Sediminicola</taxon>
    </lineage>
</organism>
<dbReference type="Gene3D" id="3.40.630.30">
    <property type="match status" value="1"/>
</dbReference>
<sequence>MSLEIIPFEPKYAQSFKELNIAWLEKYFHVEPHDAELLENCEKTIIKKGGYIFYAKYQDSIVGCFSFIKINEKIYELGKMAVDPEYQGLKIGQGLMDYAIAYAKLQGWDKILLYSNTKLENALYIYKKYGFKEIDLETNTPYKRSNIKMELLLD</sequence>
<dbReference type="PANTHER" id="PTHR43305:SF1">
    <property type="entry name" value="FAMILY N-ACETYLTRANSFERASE, PUTATIVE (AFU_ORTHOLOGUE AFUA_2G01380)-RELATED"/>
    <property type="match status" value="1"/>
</dbReference>
<feature type="domain" description="N-acetyltransferase" evidence="1">
    <location>
        <begin position="3"/>
        <end position="154"/>
    </location>
</feature>
<gene>
    <name evidence="2" type="ORF">ABXZ36_07230</name>
</gene>
<protein>
    <submittedName>
        <fullName evidence="2">GNAT family N-acetyltransferase</fullName>
    </submittedName>
</protein>
<proteinExistence type="predicted"/>
<dbReference type="InterPro" id="IPR016181">
    <property type="entry name" value="Acyl_CoA_acyltransferase"/>
</dbReference>
<dbReference type="InterPro" id="IPR052777">
    <property type="entry name" value="Acetyltransferase_Enz"/>
</dbReference>
<dbReference type="SUPFAM" id="SSF55729">
    <property type="entry name" value="Acyl-CoA N-acyltransferases (Nat)"/>
    <property type="match status" value="1"/>
</dbReference>
<comment type="caution">
    <text evidence="2">The sequence shown here is derived from an EMBL/GenBank/DDBJ whole genome shotgun (WGS) entry which is preliminary data.</text>
</comment>
<dbReference type="PROSITE" id="PS51186">
    <property type="entry name" value="GNAT"/>
    <property type="match status" value="1"/>
</dbReference>
<evidence type="ECO:0000313" key="2">
    <source>
        <dbReference type="EMBL" id="MET6990436.1"/>
    </source>
</evidence>